<dbReference type="GO" id="GO:0000155">
    <property type="term" value="F:phosphorelay sensor kinase activity"/>
    <property type="evidence" value="ECO:0007669"/>
    <property type="project" value="InterPro"/>
</dbReference>
<dbReference type="PANTHER" id="PTHR24421">
    <property type="entry name" value="NITRATE/NITRITE SENSOR PROTEIN NARX-RELATED"/>
    <property type="match status" value="1"/>
</dbReference>
<proteinExistence type="predicted"/>
<dbReference type="GO" id="GO:0046983">
    <property type="term" value="F:protein dimerization activity"/>
    <property type="evidence" value="ECO:0007669"/>
    <property type="project" value="InterPro"/>
</dbReference>
<evidence type="ECO:0000256" key="1">
    <source>
        <dbReference type="ARBA" id="ARBA00000085"/>
    </source>
</evidence>
<feature type="region of interest" description="Disordered" evidence="9">
    <location>
        <begin position="10"/>
        <end position="29"/>
    </location>
</feature>
<evidence type="ECO:0000256" key="5">
    <source>
        <dbReference type="ARBA" id="ARBA00022741"/>
    </source>
</evidence>
<evidence type="ECO:0000259" key="11">
    <source>
        <dbReference type="Pfam" id="PF07730"/>
    </source>
</evidence>
<dbReference type="PANTHER" id="PTHR24421:SF10">
    <property type="entry name" value="NITRATE_NITRITE SENSOR PROTEIN NARQ"/>
    <property type="match status" value="1"/>
</dbReference>
<keyword evidence="10" id="KW-0472">Membrane</keyword>
<dbReference type="InterPro" id="IPR011712">
    <property type="entry name" value="Sig_transdc_His_kin_sub3_dim/P"/>
</dbReference>
<evidence type="ECO:0000256" key="7">
    <source>
        <dbReference type="ARBA" id="ARBA00022840"/>
    </source>
</evidence>
<feature type="transmembrane region" description="Helical" evidence="10">
    <location>
        <begin position="72"/>
        <end position="89"/>
    </location>
</feature>
<name>A0A290Z6L0_9PSEU</name>
<dbReference type="Proteomes" id="UP000218505">
    <property type="component" value="Chromosome"/>
</dbReference>
<evidence type="ECO:0000256" key="8">
    <source>
        <dbReference type="ARBA" id="ARBA00023012"/>
    </source>
</evidence>
<keyword evidence="7" id="KW-0067">ATP-binding</keyword>
<keyword evidence="3" id="KW-0597">Phosphoprotein</keyword>
<feature type="transmembrane region" description="Helical" evidence="10">
    <location>
        <begin position="161"/>
        <end position="178"/>
    </location>
</feature>
<feature type="transmembrane region" description="Helical" evidence="10">
    <location>
        <begin position="134"/>
        <end position="154"/>
    </location>
</feature>
<feature type="transmembrane region" description="Helical" evidence="10">
    <location>
        <begin position="198"/>
        <end position="218"/>
    </location>
</feature>
<dbReference type="GO" id="GO:0016020">
    <property type="term" value="C:membrane"/>
    <property type="evidence" value="ECO:0007669"/>
    <property type="project" value="InterPro"/>
</dbReference>
<dbReference type="InterPro" id="IPR050482">
    <property type="entry name" value="Sensor_HK_TwoCompSys"/>
</dbReference>
<keyword evidence="5" id="KW-0547">Nucleotide-binding</keyword>
<dbReference type="InterPro" id="IPR036890">
    <property type="entry name" value="HATPase_C_sf"/>
</dbReference>
<evidence type="ECO:0000256" key="10">
    <source>
        <dbReference type="SAM" id="Phobius"/>
    </source>
</evidence>
<keyword evidence="10" id="KW-0812">Transmembrane</keyword>
<evidence type="ECO:0000256" key="9">
    <source>
        <dbReference type="SAM" id="MobiDB-lite"/>
    </source>
</evidence>
<dbReference type="Gene3D" id="1.20.5.1930">
    <property type="match status" value="1"/>
</dbReference>
<keyword evidence="10" id="KW-1133">Transmembrane helix</keyword>
<dbReference type="EMBL" id="CP023445">
    <property type="protein sequence ID" value="ATE54667.1"/>
    <property type="molecule type" value="Genomic_DNA"/>
</dbReference>
<feature type="domain" description="Signal transduction histidine kinase subgroup 3 dimerisation and phosphoacceptor" evidence="11">
    <location>
        <begin position="236"/>
        <end position="301"/>
    </location>
</feature>
<evidence type="ECO:0000256" key="6">
    <source>
        <dbReference type="ARBA" id="ARBA00022777"/>
    </source>
</evidence>
<sequence length="432" mass="44640">MTGAPSLLHAGAARSGHRPIGRPRPAAGPTCARGACARIVRVPGVVKWWPLVVVSGALAAQAWAGWPLGLRGALVLCLLTAVCAAALLAPRRPAPAAAVAVGSSFAVTGIFAGFTRALLLPGAGVGGVDGFEWLLGPLTLPETVAFAVLLASVVRVARPRVAAGCVAAVALLLAHALGVRGVRSVLERLPDGSVRPFAGGWAVTGLLLALAVLVGLLLRSHDRERAVALDRVRVEERLDIARELHDVVAHHVTGMLVQAQAALVVGERDPDAARRALPAIVDGGTDAVGAMRRLVGALRGKEDAATADLEADLRALVGRARESGLPVRVAVELPAPVPPELGRSVLRLVQEGLTNVRKHARDPGEVVVEVVREPTVVTVSVVDCGEPASFGRGGFGIEGMRERVELLGGRFHAGPTPTGWVVSAELPLVVRA</sequence>
<dbReference type="GO" id="GO:0005524">
    <property type="term" value="F:ATP binding"/>
    <property type="evidence" value="ECO:0007669"/>
    <property type="project" value="UniProtKB-KW"/>
</dbReference>
<dbReference type="Gene3D" id="3.30.565.10">
    <property type="entry name" value="Histidine kinase-like ATPase, C-terminal domain"/>
    <property type="match status" value="1"/>
</dbReference>
<protein>
    <recommendedName>
        <fullName evidence="2">histidine kinase</fullName>
        <ecNumber evidence="2">2.7.13.3</ecNumber>
    </recommendedName>
</protein>
<organism evidence="12 13">
    <name type="scientific">Actinosynnema pretiosum</name>
    <dbReference type="NCBI Taxonomy" id="42197"/>
    <lineage>
        <taxon>Bacteria</taxon>
        <taxon>Bacillati</taxon>
        <taxon>Actinomycetota</taxon>
        <taxon>Actinomycetes</taxon>
        <taxon>Pseudonocardiales</taxon>
        <taxon>Pseudonocardiaceae</taxon>
        <taxon>Actinosynnema</taxon>
    </lineage>
</organism>
<keyword evidence="8" id="KW-0902">Two-component regulatory system</keyword>
<keyword evidence="6 12" id="KW-0418">Kinase</keyword>
<evidence type="ECO:0000256" key="3">
    <source>
        <dbReference type="ARBA" id="ARBA00022553"/>
    </source>
</evidence>
<dbReference type="EC" id="2.7.13.3" evidence="2"/>
<comment type="catalytic activity">
    <reaction evidence="1">
        <text>ATP + protein L-histidine = ADP + protein N-phospho-L-histidine.</text>
        <dbReference type="EC" id="2.7.13.3"/>
    </reaction>
</comment>
<evidence type="ECO:0000256" key="2">
    <source>
        <dbReference type="ARBA" id="ARBA00012438"/>
    </source>
</evidence>
<accession>A0A290Z6L0</accession>
<dbReference type="Pfam" id="PF07730">
    <property type="entry name" value="HisKA_3"/>
    <property type="match status" value="1"/>
</dbReference>
<feature type="transmembrane region" description="Helical" evidence="10">
    <location>
        <begin position="96"/>
        <end position="114"/>
    </location>
</feature>
<keyword evidence="4" id="KW-0808">Transferase</keyword>
<reference evidence="12" key="1">
    <citation type="submission" date="2017-09" db="EMBL/GenBank/DDBJ databases">
        <title>Complete Genome Sequence of ansamitocin-producing Bacterium Actinosynnema pretiosum X47.</title>
        <authorList>
            <person name="Cao G."/>
            <person name="Zong G."/>
            <person name="Zhong C."/>
            <person name="Fu J."/>
        </authorList>
    </citation>
    <scope>NUCLEOTIDE SEQUENCE [LARGE SCALE GENOMIC DNA]</scope>
    <source>
        <strain evidence="12">X47</strain>
    </source>
</reference>
<dbReference type="SUPFAM" id="SSF55874">
    <property type="entry name" value="ATPase domain of HSP90 chaperone/DNA topoisomerase II/histidine kinase"/>
    <property type="match status" value="1"/>
</dbReference>
<gene>
    <name evidence="12" type="ORF">CNX65_16415</name>
</gene>
<keyword evidence="13" id="KW-1185">Reference proteome</keyword>
<dbReference type="CDD" id="cd16917">
    <property type="entry name" value="HATPase_UhpB-NarQ-NarX-like"/>
    <property type="match status" value="1"/>
</dbReference>
<dbReference type="AlphaFoldDB" id="A0A290Z6L0"/>
<evidence type="ECO:0000256" key="4">
    <source>
        <dbReference type="ARBA" id="ARBA00022679"/>
    </source>
</evidence>
<feature type="transmembrane region" description="Helical" evidence="10">
    <location>
        <begin position="48"/>
        <end position="66"/>
    </location>
</feature>
<evidence type="ECO:0000313" key="13">
    <source>
        <dbReference type="Proteomes" id="UP000218505"/>
    </source>
</evidence>
<dbReference type="KEGG" id="apre:CNX65_16415"/>
<evidence type="ECO:0000313" key="12">
    <source>
        <dbReference type="EMBL" id="ATE54667.1"/>
    </source>
</evidence>